<evidence type="ECO:0000259" key="20">
    <source>
        <dbReference type="PROSITE" id="PS50980"/>
    </source>
</evidence>
<keyword evidence="9" id="KW-0275">Fatty acid biosynthesis</keyword>
<dbReference type="InterPro" id="IPR013537">
    <property type="entry name" value="AcCoA_COase_cen"/>
</dbReference>
<dbReference type="GO" id="GO:0005524">
    <property type="term" value="F:ATP binding"/>
    <property type="evidence" value="ECO:0007669"/>
    <property type="project" value="UniProtKB-UniRule"/>
</dbReference>
<feature type="domain" description="CoA carboxyltransferase C-terminal" evidence="21">
    <location>
        <begin position="1903"/>
        <end position="2218"/>
    </location>
</feature>
<comment type="catalytic activity">
    <reaction evidence="12">
        <text>hydrogencarbonate + acetyl-CoA + ATP = malonyl-CoA + ADP + phosphate + H(+)</text>
        <dbReference type="Rhea" id="RHEA:11308"/>
        <dbReference type="ChEBI" id="CHEBI:15378"/>
        <dbReference type="ChEBI" id="CHEBI:17544"/>
        <dbReference type="ChEBI" id="CHEBI:30616"/>
        <dbReference type="ChEBI" id="CHEBI:43474"/>
        <dbReference type="ChEBI" id="CHEBI:57288"/>
        <dbReference type="ChEBI" id="CHEBI:57384"/>
        <dbReference type="ChEBI" id="CHEBI:456216"/>
        <dbReference type="EC" id="6.4.1.2"/>
    </reaction>
</comment>
<dbReference type="GO" id="GO:0003989">
    <property type="term" value="F:acetyl-CoA carboxylase activity"/>
    <property type="evidence" value="ECO:0007669"/>
    <property type="project" value="UniProtKB-EC"/>
</dbReference>
<dbReference type="PROSITE" id="PS00188">
    <property type="entry name" value="BIOTIN"/>
    <property type="match status" value="1"/>
</dbReference>
<dbReference type="InterPro" id="IPR000089">
    <property type="entry name" value="Biotin_lipoyl"/>
</dbReference>
<dbReference type="Pfam" id="PF00289">
    <property type="entry name" value="Biotin_carb_N"/>
    <property type="match status" value="1"/>
</dbReference>
<evidence type="ECO:0000313" key="22">
    <source>
        <dbReference type="EMBL" id="CAD9613954.1"/>
    </source>
</evidence>
<dbReference type="Pfam" id="PF02786">
    <property type="entry name" value="CPSase_L_D2"/>
    <property type="match status" value="1"/>
</dbReference>
<dbReference type="GO" id="GO:0006633">
    <property type="term" value="P:fatty acid biosynthetic process"/>
    <property type="evidence" value="ECO:0007669"/>
    <property type="project" value="UniProtKB-KW"/>
</dbReference>
<evidence type="ECO:0000256" key="11">
    <source>
        <dbReference type="ARBA" id="ARBA00023268"/>
    </source>
</evidence>
<dbReference type="Pfam" id="PF00364">
    <property type="entry name" value="Biotin_lipoyl"/>
    <property type="match status" value="1"/>
</dbReference>
<evidence type="ECO:0000256" key="2">
    <source>
        <dbReference type="ARBA" id="ARBA00004956"/>
    </source>
</evidence>
<dbReference type="GO" id="GO:2001295">
    <property type="term" value="P:malonyl-CoA biosynthetic process"/>
    <property type="evidence" value="ECO:0007669"/>
    <property type="project" value="UniProtKB-UniPathway"/>
</dbReference>
<dbReference type="InterPro" id="IPR005482">
    <property type="entry name" value="Biotin_COase_C"/>
</dbReference>
<feature type="domain" description="ATP-grasp" evidence="18">
    <location>
        <begin position="203"/>
        <end position="398"/>
    </location>
</feature>
<feature type="region of interest" description="Disordered" evidence="16">
    <location>
        <begin position="1"/>
        <end position="22"/>
    </location>
</feature>
<keyword evidence="6" id="KW-0276">Fatty acid metabolism</keyword>
<dbReference type="GO" id="GO:0004075">
    <property type="term" value="F:biotin carboxylase activity"/>
    <property type="evidence" value="ECO:0007669"/>
    <property type="project" value="UniProtKB-EC"/>
</dbReference>
<dbReference type="PROSITE" id="PS50989">
    <property type="entry name" value="COA_CT_CTER"/>
    <property type="match status" value="1"/>
</dbReference>
<evidence type="ECO:0000259" key="18">
    <source>
        <dbReference type="PROSITE" id="PS50975"/>
    </source>
</evidence>
<protein>
    <recommendedName>
        <fullName evidence="23">Acetyl-CoA carboxylase</fullName>
    </recommendedName>
</protein>
<dbReference type="FunFam" id="3.90.226.10:FF:000010">
    <property type="entry name" value="acetyl-CoA carboxylase isoform X2"/>
    <property type="match status" value="1"/>
</dbReference>
<evidence type="ECO:0000256" key="5">
    <source>
        <dbReference type="ARBA" id="ARBA00022741"/>
    </source>
</evidence>
<evidence type="ECO:0000259" key="21">
    <source>
        <dbReference type="PROSITE" id="PS50989"/>
    </source>
</evidence>
<evidence type="ECO:0000256" key="15">
    <source>
        <dbReference type="SAM" id="Coils"/>
    </source>
</evidence>
<dbReference type="PROSITE" id="PS50968">
    <property type="entry name" value="BIOTINYL_LIPOYL"/>
    <property type="match status" value="1"/>
</dbReference>
<dbReference type="InterPro" id="IPR049076">
    <property type="entry name" value="ACCA"/>
</dbReference>
<dbReference type="FunFam" id="2.40.50.100:FF:000005">
    <property type="entry name" value="Acetyl-CoA carboxylase 1"/>
    <property type="match status" value="1"/>
</dbReference>
<evidence type="ECO:0000259" key="19">
    <source>
        <dbReference type="PROSITE" id="PS50979"/>
    </source>
</evidence>
<dbReference type="SUPFAM" id="SSF51230">
    <property type="entry name" value="Single hybrid motif"/>
    <property type="match status" value="1"/>
</dbReference>
<dbReference type="Pfam" id="PF02785">
    <property type="entry name" value="Biotin_carb_C"/>
    <property type="match status" value="1"/>
</dbReference>
<evidence type="ECO:0008006" key="23">
    <source>
        <dbReference type="Google" id="ProtNLM"/>
    </source>
</evidence>
<keyword evidence="7 14" id="KW-0067">ATP-binding</keyword>
<dbReference type="InterPro" id="IPR049074">
    <property type="entry name" value="ACCA_BT"/>
</dbReference>
<proteinExistence type="predicted"/>
<accession>A0A7S2LR84</accession>
<dbReference type="SMART" id="SM00878">
    <property type="entry name" value="Biotin_carb_C"/>
    <property type="match status" value="1"/>
</dbReference>
<dbReference type="InterPro" id="IPR013815">
    <property type="entry name" value="ATP_grasp_subdomain_1"/>
</dbReference>
<feature type="domain" description="Biotin carboxylation" evidence="19">
    <location>
        <begin position="51"/>
        <end position="555"/>
    </location>
</feature>
<dbReference type="PROSITE" id="PS00866">
    <property type="entry name" value="CPSASE_1"/>
    <property type="match status" value="1"/>
</dbReference>
<dbReference type="Pfam" id="PF08326">
    <property type="entry name" value="ACC_central"/>
    <property type="match status" value="1"/>
</dbReference>
<evidence type="ECO:0000256" key="3">
    <source>
        <dbReference type="ARBA" id="ARBA00022516"/>
    </source>
</evidence>
<keyword evidence="5 14" id="KW-0547">Nucleotide-binding</keyword>
<dbReference type="PANTHER" id="PTHR45728:SF3">
    <property type="entry name" value="ACETYL-COA CARBOXYLASE"/>
    <property type="match status" value="1"/>
</dbReference>
<dbReference type="Pfam" id="PF01039">
    <property type="entry name" value="Carboxyl_trans"/>
    <property type="match status" value="1"/>
</dbReference>
<evidence type="ECO:0000256" key="12">
    <source>
        <dbReference type="ARBA" id="ARBA00048065"/>
    </source>
</evidence>
<comment type="cofactor">
    <cofactor evidence="1">
        <name>biotin</name>
        <dbReference type="ChEBI" id="CHEBI:57586"/>
    </cofactor>
</comment>
<keyword evidence="10" id="KW-0092">Biotin</keyword>
<dbReference type="SUPFAM" id="SSF52440">
    <property type="entry name" value="PreATP-grasp domain"/>
    <property type="match status" value="1"/>
</dbReference>
<dbReference type="InterPro" id="IPR011763">
    <property type="entry name" value="COA_CT_C"/>
</dbReference>
<dbReference type="UniPathway" id="UPA00655">
    <property type="reaction ID" value="UER00711"/>
</dbReference>
<dbReference type="InterPro" id="IPR011054">
    <property type="entry name" value="Rudment_hybrid_motif"/>
</dbReference>
<dbReference type="InterPro" id="IPR011762">
    <property type="entry name" value="COA_CT_N"/>
</dbReference>
<dbReference type="InterPro" id="IPR034733">
    <property type="entry name" value="AcCoA_carboxyl_beta"/>
</dbReference>
<evidence type="ECO:0000256" key="1">
    <source>
        <dbReference type="ARBA" id="ARBA00001953"/>
    </source>
</evidence>
<dbReference type="PROSITE" id="PS50979">
    <property type="entry name" value="BC"/>
    <property type="match status" value="1"/>
</dbReference>
<reference evidence="22" key="1">
    <citation type="submission" date="2021-01" db="EMBL/GenBank/DDBJ databases">
        <authorList>
            <person name="Corre E."/>
            <person name="Pelletier E."/>
            <person name="Niang G."/>
            <person name="Scheremetjew M."/>
            <person name="Finn R."/>
            <person name="Kale V."/>
            <person name="Holt S."/>
            <person name="Cochrane G."/>
            <person name="Meng A."/>
            <person name="Brown T."/>
            <person name="Cohen L."/>
        </authorList>
    </citation>
    <scope>NUCLEOTIDE SEQUENCE</scope>
    <source>
        <strain evidence="22">B650</strain>
    </source>
</reference>
<dbReference type="Gene3D" id="3.40.50.20">
    <property type="match status" value="1"/>
</dbReference>
<dbReference type="Pfam" id="PF21385">
    <property type="entry name" value="ACCA_BT"/>
    <property type="match status" value="1"/>
</dbReference>
<gene>
    <name evidence="22" type="ORF">LDAN0321_LOCUS20948</name>
</gene>
<dbReference type="InterPro" id="IPR011761">
    <property type="entry name" value="ATP-grasp"/>
</dbReference>
<keyword evidence="15" id="KW-0175">Coiled coil</keyword>
<dbReference type="InterPro" id="IPR005481">
    <property type="entry name" value="BC-like_N"/>
</dbReference>
<dbReference type="EMBL" id="HBGY01033415">
    <property type="protein sequence ID" value="CAD9613954.1"/>
    <property type="molecule type" value="Transcribed_RNA"/>
</dbReference>
<evidence type="ECO:0000256" key="6">
    <source>
        <dbReference type="ARBA" id="ARBA00022832"/>
    </source>
</evidence>
<dbReference type="InterPro" id="IPR011764">
    <property type="entry name" value="Biotin_carboxylation_dom"/>
</dbReference>
<keyword evidence="11" id="KW-0511">Multifunctional enzyme</keyword>
<dbReference type="SUPFAM" id="SSF56059">
    <property type="entry name" value="Glutathione synthetase ATP-binding domain-like"/>
    <property type="match status" value="1"/>
</dbReference>
<dbReference type="InterPro" id="IPR016185">
    <property type="entry name" value="PreATP-grasp_dom_sf"/>
</dbReference>
<evidence type="ECO:0000256" key="7">
    <source>
        <dbReference type="ARBA" id="ARBA00022840"/>
    </source>
</evidence>
<feature type="coiled-coil region" evidence="15">
    <location>
        <begin position="2115"/>
        <end position="2142"/>
    </location>
</feature>
<dbReference type="FunFam" id="3.30.1490.20:FF:000003">
    <property type="entry name" value="acetyl-CoA carboxylase isoform X1"/>
    <property type="match status" value="1"/>
</dbReference>
<dbReference type="Gene3D" id="2.40.50.100">
    <property type="match status" value="1"/>
</dbReference>
<dbReference type="PROSITE" id="PS00867">
    <property type="entry name" value="CPSASE_2"/>
    <property type="match status" value="1"/>
</dbReference>
<dbReference type="Gene3D" id="3.90.1770.10">
    <property type="entry name" value="PreATP-grasp domain"/>
    <property type="match status" value="1"/>
</dbReference>
<evidence type="ECO:0000256" key="8">
    <source>
        <dbReference type="ARBA" id="ARBA00023098"/>
    </source>
</evidence>
<organism evidence="22">
    <name type="scientific">Leptocylindrus danicus</name>
    <dbReference type="NCBI Taxonomy" id="163516"/>
    <lineage>
        <taxon>Eukaryota</taxon>
        <taxon>Sar</taxon>
        <taxon>Stramenopiles</taxon>
        <taxon>Ochrophyta</taxon>
        <taxon>Bacillariophyta</taxon>
        <taxon>Coscinodiscophyceae</taxon>
        <taxon>Chaetocerotophycidae</taxon>
        <taxon>Leptocylindrales</taxon>
        <taxon>Leptocylindraceae</taxon>
        <taxon>Leptocylindrus</taxon>
    </lineage>
</organism>
<evidence type="ECO:0000256" key="10">
    <source>
        <dbReference type="ARBA" id="ARBA00023267"/>
    </source>
</evidence>
<dbReference type="SUPFAM" id="SSF51246">
    <property type="entry name" value="Rudiment single hybrid motif"/>
    <property type="match status" value="1"/>
</dbReference>
<feature type="domain" description="Lipoyl-binding" evidence="17">
    <location>
        <begin position="705"/>
        <end position="779"/>
    </location>
</feature>
<evidence type="ECO:0000256" key="13">
    <source>
        <dbReference type="ARBA" id="ARBA00048600"/>
    </source>
</evidence>
<sequence length="2330" mass="253532">MSPNSTMAQDPPVTAEPKQKGMSRNISLNFHRRFSTVESYVKELGGDKGRVIDKVLIANNGNAAIKAIRSIRRWAYEVFGDERAITFVVMATPEDLRANAEYIRMGDIIVDVPGGTNNHNYANVTLIVELARLHRVAAVWAGWGHASENPVLPDTLAQSQPPIKFIGPAGPPMRALGDKIGSTIIAQSSGVPCIAWNGSEISAEYDRETGCLPQDKYDMANITTAEEAKVAAEKVGFPIMIKASEGGGGKGIRMVDCLEKVAEGFRQVSGEVPGSPIFIMKLSSNSRHLEVQLLADEYGNAIALNGRDCSVQRRHQKIIEEGPPIAASPEVWPEMEKAAVALAKAVGYANAGTVEYLYSESDKKFYFLELNPRLQVEHPVTEMITKVNLPAAQLQVAMGIPLYNIPEIRELYGKNRFEQDTSHEASFIDFDTTERLPPYGHCIAVRITAENAEAGFKPTSGGIQEINFRSTPSVWGYFSMDSSGSIHEFADSQFGHLFANGADREQARRNMVLALKELSIRGEIATTVDYISNLIELDDFIGNKIDTAWLDGIIKKNVDGMALTADAAGFGDSKKKNGLSDHLNAVLGAVVTAYDRCLDGEKAFIYALEKGQLPSESLLSMVHKVELILNGIKYKFVCTRSGPNKFCVEIDDESSASFINVNVRILSDGGYLIEIGGKSNIAYVTARASAASGMKMIVAGSNVTFSPDYDPTCLRTDVAGKLVKKLVPDGTHVKKGESYCEIEVMKMFMPLKVGENGTISWNNNEGAALSAGDLIASLELDNPDAVKTATVFTGDLDIAGWGSGASNSDNKPKPHILLRRAGELLMNGMKGYVLSQQALKEAVADLDNAVMDSCLPVYELDEQLSVLSGRINSKLYEALSAMIKEFKAKHESSSGDNSMMFPVDKFAELLSAEEQALKKVGADTMFITLTAPLREAIAPYAGNQGAFPGSERVLIGFVQEMRSWIANERWFCDGTVYADAVENLRQAHKDDFQTVMSICRAHGRLAYTAELLKKMITSIGKGIENQESIVGGASSIDTAIPCLSEIGSMGGNAVYKSVSLQARRLLLQESLPSVLKRKLRVVNIAKELACGSSDSAQALIDEDIPLADIMLPILNELDGKKECLSAIELYAKQLYQNDVIKDVQYSAEDSQVKIVFTGKQNMNLLKSSAPMTSMTDLTRMVSSGSLSKLCDLSDSESDAGTKKSSTDPIPATTPRSAVFSVVDSIEALESGGVAMFDTLLKAFPKNAESGPINNLHVFVLSNGGCSDMDIFAERFEAVLSQYVDAMTQADIRRVTFVVDTNTKAEEFVGAPTMPAIFTFRAVSDFKEDSLFRHIEPNHAFHLDLTRLSKNFNVKGLNSQQTSTGNIQLYEATPKSYALTKDTKASRAPRIFVRALSFVDAITSNAFESIFVDSMNALDLNGAGNAENNHLFINLISDDRVVLDPSEVEQALMSIIKRHGDRLKRLGLTEVETRLECCLSEGSPPIAIRLVANNPTGFVHVLNTYVEAVDDTETKKVFRLVGGTKASLACSGDSSWEGMDVTTPYPLTRPFDAQRKAAAKSSDTLYCYDLPALFEAAVELKWSDAAAETGVEGSRPMMTTYTTELVVQKKDGSGGSWTMQDYLDGDLELAEMHRGAGANDVGMVAWLMTLKTTEYPEGRQVVLIANDITFKAGSFGTREDVVFKLASEFARAKRVPRLYVAANSGARIGTAEGVKKSFKVAFKDPSKPESGFQYLYVDEETYQRLGPNGDINAEPTVDESGNTVYKLTDIIGAEPDLGVENLKGSGLIAGETSSAYNDIFTMTIVMGRTVGIGAYLVRLGQRTIQKTSSSPIILTGYQALNKLMGVEVYSTNDQLGGPGIMYTNGISHLVAPDHLVAVTQAVEWLSYVPSIRGGLLPITGSSDTIDRTIDFCPTPGAPYDPRCLITGGESADGKWQSGFFDKGSFVETLGGWAKAVVVGRARLGGIPMGVIITENRTSECVKPADPADVSATENVIQQPGCVWFPNSAYKTAQAINDFRTEDLPLMIFANWRGFSGGQRDMFDEVLKYGSMIVDAFVAYEQPIFVFIPPFAEIRGGAWVVLDASINANVMEMYASSKTARGGVLEANGTASVKYRVKDLIATMHRLDDKLKELDAKLASTEDGTEKEATAAAIKQRENMLLPVYEQIAVKFCELHDTPGRMKATGVIEREVEWEHARTFFFWRLRRKLAEYDLRKKLMNATNIGANDSLSPLDASNQIKGWFCESGSGSDTWGDDTTVLSWMAQSHEVLDKKVDDVRVNSIANEIESAVTSSGELGMKALAEGISRLSEKLSGKEKADLGLVLSSMMKSLE</sequence>
<dbReference type="InterPro" id="IPR005479">
    <property type="entry name" value="CPAse_ATP-bd"/>
</dbReference>
<dbReference type="PANTHER" id="PTHR45728">
    <property type="entry name" value="ACETYL-COA CARBOXYLASE, ISOFORM A"/>
    <property type="match status" value="1"/>
</dbReference>
<evidence type="ECO:0000259" key="17">
    <source>
        <dbReference type="PROSITE" id="PS50968"/>
    </source>
</evidence>
<dbReference type="InterPro" id="IPR029045">
    <property type="entry name" value="ClpP/crotonase-like_dom_sf"/>
</dbReference>
<evidence type="ECO:0000256" key="4">
    <source>
        <dbReference type="ARBA" id="ARBA00022598"/>
    </source>
</evidence>
<dbReference type="SUPFAM" id="SSF52096">
    <property type="entry name" value="ClpP/crotonase"/>
    <property type="match status" value="2"/>
</dbReference>
<name>A0A7S2LR84_9STRA</name>
<evidence type="ECO:0000256" key="14">
    <source>
        <dbReference type="PROSITE-ProRule" id="PRU00409"/>
    </source>
</evidence>
<feature type="domain" description="CoA carboxyltransferase N-terminal" evidence="20">
    <location>
        <begin position="1543"/>
        <end position="1899"/>
    </location>
</feature>
<dbReference type="Gene3D" id="3.90.226.10">
    <property type="entry name" value="2-enoyl-CoA Hydratase, Chain A, domain 1"/>
    <property type="match status" value="2"/>
</dbReference>
<keyword evidence="4" id="KW-0436">Ligase</keyword>
<keyword evidence="3" id="KW-0444">Lipid biosynthesis</keyword>
<evidence type="ECO:0000256" key="16">
    <source>
        <dbReference type="SAM" id="MobiDB-lite"/>
    </source>
</evidence>
<dbReference type="InterPro" id="IPR001882">
    <property type="entry name" value="Biotin_BS"/>
</dbReference>
<dbReference type="GO" id="GO:0046872">
    <property type="term" value="F:metal ion binding"/>
    <property type="evidence" value="ECO:0007669"/>
    <property type="project" value="InterPro"/>
</dbReference>
<dbReference type="Gene3D" id="3.30.1490.20">
    <property type="entry name" value="ATP-grasp fold, A domain"/>
    <property type="match status" value="1"/>
</dbReference>
<dbReference type="PROSITE" id="PS50980">
    <property type="entry name" value="COA_CT_NTER"/>
    <property type="match status" value="1"/>
</dbReference>
<dbReference type="PROSITE" id="PS50975">
    <property type="entry name" value="ATP_GRASP"/>
    <property type="match status" value="1"/>
</dbReference>
<dbReference type="InterPro" id="IPR011053">
    <property type="entry name" value="Single_hybrid_motif"/>
</dbReference>
<keyword evidence="8" id="KW-0443">Lipid metabolism</keyword>
<dbReference type="Gene3D" id="3.30.470.20">
    <property type="entry name" value="ATP-grasp fold, B domain"/>
    <property type="match status" value="1"/>
</dbReference>
<comment type="pathway">
    <text evidence="2">Lipid metabolism; malonyl-CoA biosynthesis; malonyl-CoA from acetyl-CoA: step 1/1.</text>
</comment>
<dbReference type="Gene3D" id="2.40.460.10">
    <property type="entry name" value="Biotin dependent carboxylase carboxyltransferase"/>
    <property type="match status" value="1"/>
</dbReference>
<comment type="catalytic activity">
    <reaction evidence="13">
        <text>N(6)-biotinyl-L-lysyl-[protein] + hydrogencarbonate + ATP = N(6)-carboxybiotinyl-L-lysyl-[protein] + ADP + phosphate + H(+)</text>
        <dbReference type="Rhea" id="RHEA:13501"/>
        <dbReference type="Rhea" id="RHEA-COMP:10505"/>
        <dbReference type="Rhea" id="RHEA-COMP:10506"/>
        <dbReference type="ChEBI" id="CHEBI:15378"/>
        <dbReference type="ChEBI" id="CHEBI:17544"/>
        <dbReference type="ChEBI" id="CHEBI:30616"/>
        <dbReference type="ChEBI" id="CHEBI:43474"/>
        <dbReference type="ChEBI" id="CHEBI:83144"/>
        <dbReference type="ChEBI" id="CHEBI:83145"/>
        <dbReference type="ChEBI" id="CHEBI:456216"/>
        <dbReference type="EC" id="6.3.4.14"/>
    </reaction>
</comment>
<dbReference type="CDD" id="cd06850">
    <property type="entry name" value="biotinyl_domain"/>
    <property type="match status" value="1"/>
</dbReference>
<evidence type="ECO:0000256" key="9">
    <source>
        <dbReference type="ARBA" id="ARBA00023160"/>
    </source>
</evidence>